<dbReference type="GO" id="GO:0006488">
    <property type="term" value="P:dolichol-linked oligosaccharide biosynthetic process"/>
    <property type="evidence" value="ECO:0007669"/>
    <property type="project" value="TreeGrafter"/>
</dbReference>
<dbReference type="EC" id="2.4.1.141" evidence="2 7"/>
<keyword evidence="7" id="KW-0808">Transferase</keyword>
<comment type="similarity">
    <text evidence="7">Belongs to the glycosyltransferase 28 family.</text>
</comment>
<dbReference type="PANTHER" id="PTHR47043">
    <property type="entry name" value="UDP-N-ACETYLGLUCOSAMINE TRANSFERASE SUBUNIT ALG13"/>
    <property type="match status" value="1"/>
</dbReference>
<keyword evidence="10" id="KW-1185">Reference proteome</keyword>
<comment type="caution">
    <text evidence="9">The sequence shown here is derived from an EMBL/GenBank/DDBJ whole genome shotgun (WGS) entry which is preliminary data.</text>
</comment>
<dbReference type="Proteomes" id="UP000697127">
    <property type="component" value="Unassembled WGS sequence"/>
</dbReference>
<evidence type="ECO:0000256" key="3">
    <source>
        <dbReference type="ARBA" id="ARBA00017468"/>
    </source>
</evidence>
<dbReference type="AlphaFoldDB" id="A0A9P6WP31"/>
<keyword evidence="7 9" id="KW-0328">Glycosyltransferase</keyword>
<evidence type="ECO:0000313" key="9">
    <source>
        <dbReference type="EMBL" id="KAG0690684.1"/>
    </source>
</evidence>
<dbReference type="InterPro" id="IPR052474">
    <property type="entry name" value="UDP-GlcNAc_transferase"/>
</dbReference>
<evidence type="ECO:0000256" key="7">
    <source>
        <dbReference type="RuleBase" id="RU362128"/>
    </source>
</evidence>
<organism evidence="9 10">
    <name type="scientific">Pichia californica</name>
    <dbReference type="NCBI Taxonomy" id="460514"/>
    <lineage>
        <taxon>Eukaryota</taxon>
        <taxon>Fungi</taxon>
        <taxon>Dikarya</taxon>
        <taxon>Ascomycota</taxon>
        <taxon>Saccharomycotina</taxon>
        <taxon>Pichiomycetes</taxon>
        <taxon>Pichiales</taxon>
        <taxon>Pichiaceae</taxon>
        <taxon>Pichia</taxon>
    </lineage>
</organism>
<comment type="subunit">
    <text evidence="1 7">Heterodimer with ALG14 to form a functional enzyme.</text>
</comment>
<comment type="catalytic activity">
    <reaction evidence="6">
        <text>an N-acetyl-alpha-D-glucosaminyl-diphospho-di-trans,poly-cis-dolichol + UDP-N-acetyl-alpha-D-glucosamine = an N,N'-diacetylchitobiosyl-diphospho-di-trans,poly-cis-dolichol + UDP + H(+)</text>
        <dbReference type="Rhea" id="RHEA:23380"/>
        <dbReference type="Rhea" id="RHEA-COMP:19507"/>
        <dbReference type="Rhea" id="RHEA-COMP:19510"/>
        <dbReference type="ChEBI" id="CHEBI:15378"/>
        <dbReference type="ChEBI" id="CHEBI:57269"/>
        <dbReference type="ChEBI" id="CHEBI:57705"/>
        <dbReference type="ChEBI" id="CHEBI:58223"/>
        <dbReference type="ChEBI" id="CHEBI:58427"/>
        <dbReference type="EC" id="2.4.1.141"/>
    </reaction>
</comment>
<feature type="domain" description="Glycosyl transferase family 28 C-terminal" evidence="8">
    <location>
        <begin position="4"/>
        <end position="173"/>
    </location>
</feature>
<dbReference type="InterPro" id="IPR007235">
    <property type="entry name" value="Glyco_trans_28_C"/>
</dbReference>
<dbReference type="Gene3D" id="3.40.50.2000">
    <property type="entry name" value="Glycogen Phosphorylase B"/>
    <property type="match status" value="1"/>
</dbReference>
<sequence>MKQVLITTGATVTFQELMKSVLKKVFLNRLVEYKYDHMIVQYGKSEESIEFIRKLISELGNFNVKEYNNKDTGHNFEFLYDLKGILKVRCIQFDSLLIENFTSLSDLVISHAGTGSIIDTLRITQRDIRLIVMINEKLKDNHQSEIADAFKSLGVLESVGSNGDELLIAVDKIENDVVGEKCSRRRLPPSNGSIVERIVNEEMM</sequence>
<evidence type="ECO:0000256" key="4">
    <source>
        <dbReference type="ARBA" id="ARBA00024804"/>
    </source>
</evidence>
<evidence type="ECO:0000256" key="5">
    <source>
        <dbReference type="ARBA" id="ARBA00032061"/>
    </source>
</evidence>
<dbReference type="GO" id="GO:0043541">
    <property type="term" value="C:UDP-N-acetylglucosamine transferase complex"/>
    <property type="evidence" value="ECO:0007669"/>
    <property type="project" value="TreeGrafter"/>
</dbReference>
<keyword evidence="7" id="KW-0256">Endoplasmic reticulum</keyword>
<accession>A0A9P6WP31</accession>
<dbReference type="GO" id="GO:0004577">
    <property type="term" value="F:N-acetylglucosaminyldiphosphodolichol N-acetylglucosaminyltransferase activity"/>
    <property type="evidence" value="ECO:0007669"/>
    <property type="project" value="UniProtKB-EC"/>
</dbReference>
<name>A0A9P6WP31_9ASCO</name>
<comment type="function">
    <text evidence="4 7">Involved in protein N-glycosylation. Essential for the second step of the dolichol-linked oligosaccharide pathway.</text>
</comment>
<reference evidence="9" key="1">
    <citation type="submission" date="2020-11" db="EMBL/GenBank/DDBJ databases">
        <title>Kefir isolates.</title>
        <authorList>
            <person name="Marcisauskas S."/>
            <person name="Kim Y."/>
            <person name="Blasche S."/>
        </authorList>
    </citation>
    <scope>NUCLEOTIDE SEQUENCE</scope>
    <source>
        <strain evidence="9">Olga-1</strain>
    </source>
</reference>
<proteinExistence type="inferred from homology"/>
<dbReference type="PANTHER" id="PTHR47043:SF1">
    <property type="entry name" value="UDP-N-ACETYLGLUCOSAMINE TRANSFERASE SUBUNIT ALG13"/>
    <property type="match status" value="1"/>
</dbReference>
<evidence type="ECO:0000256" key="6">
    <source>
        <dbReference type="ARBA" id="ARBA00048184"/>
    </source>
</evidence>
<comment type="subcellular location">
    <subcellularLocation>
        <location evidence="7">Endoplasmic reticulum</location>
    </subcellularLocation>
</comment>
<evidence type="ECO:0000256" key="1">
    <source>
        <dbReference type="ARBA" id="ARBA00011198"/>
    </source>
</evidence>
<evidence type="ECO:0000313" key="10">
    <source>
        <dbReference type="Proteomes" id="UP000697127"/>
    </source>
</evidence>
<dbReference type="OrthoDB" id="20273at2759"/>
<gene>
    <name evidence="7 9" type="primary">ALG13</name>
    <name evidence="9" type="ORF">C6P40_001907</name>
</gene>
<dbReference type="Pfam" id="PF04101">
    <property type="entry name" value="Glyco_tran_28_C"/>
    <property type="match status" value="1"/>
</dbReference>
<protein>
    <recommendedName>
        <fullName evidence="3 7">UDP-N-acetylglucosamine transferase subunit ALG13</fullName>
        <ecNumber evidence="2 7">2.4.1.141</ecNumber>
    </recommendedName>
    <alternativeName>
        <fullName evidence="5 7">Asparagine-linked glycosylation protein 13</fullName>
    </alternativeName>
</protein>
<dbReference type="EMBL" id="PUHW01000022">
    <property type="protein sequence ID" value="KAG0690684.1"/>
    <property type="molecule type" value="Genomic_DNA"/>
</dbReference>
<evidence type="ECO:0000259" key="8">
    <source>
        <dbReference type="Pfam" id="PF04101"/>
    </source>
</evidence>
<evidence type="ECO:0000256" key="2">
    <source>
        <dbReference type="ARBA" id="ARBA00012614"/>
    </source>
</evidence>